<proteinExistence type="predicted"/>
<evidence type="ECO:0000313" key="2">
    <source>
        <dbReference type="Proteomes" id="UP000310200"/>
    </source>
</evidence>
<keyword evidence="2" id="KW-1185">Reference proteome</keyword>
<dbReference type="AlphaFoldDB" id="A0A4S2JAF2"/>
<dbReference type="Proteomes" id="UP000310200">
    <property type="component" value="Unassembled WGS sequence"/>
</dbReference>
<accession>A0A4S2JAF2</accession>
<organism evidence="1 2">
    <name type="scientific">Temnothorax longispinosus</name>
    <dbReference type="NCBI Taxonomy" id="300112"/>
    <lineage>
        <taxon>Eukaryota</taxon>
        <taxon>Metazoa</taxon>
        <taxon>Ecdysozoa</taxon>
        <taxon>Arthropoda</taxon>
        <taxon>Hexapoda</taxon>
        <taxon>Insecta</taxon>
        <taxon>Pterygota</taxon>
        <taxon>Neoptera</taxon>
        <taxon>Endopterygota</taxon>
        <taxon>Hymenoptera</taxon>
        <taxon>Apocrita</taxon>
        <taxon>Aculeata</taxon>
        <taxon>Formicoidea</taxon>
        <taxon>Formicidae</taxon>
        <taxon>Myrmicinae</taxon>
        <taxon>Temnothorax</taxon>
    </lineage>
</organism>
<protein>
    <submittedName>
        <fullName evidence="1">Uncharacterized protein</fullName>
    </submittedName>
</protein>
<dbReference type="EMBL" id="QBLH01003874">
    <property type="protein sequence ID" value="TGZ32362.1"/>
    <property type="molecule type" value="Genomic_DNA"/>
</dbReference>
<reference evidence="1 2" key="1">
    <citation type="journal article" date="2019" name="Philos. Trans. R. Soc. Lond., B, Biol. Sci.">
        <title>Ant behaviour and brain gene expression of defending hosts depend on the ecological success of the intruding social parasite.</title>
        <authorList>
            <person name="Kaur R."/>
            <person name="Stoldt M."/>
            <person name="Jongepier E."/>
            <person name="Feldmeyer B."/>
            <person name="Menzel F."/>
            <person name="Bornberg-Bauer E."/>
            <person name="Foitzik S."/>
        </authorList>
    </citation>
    <scope>NUCLEOTIDE SEQUENCE [LARGE SCALE GENOMIC DNA]</scope>
    <source>
        <tissue evidence="1">Whole body</tissue>
    </source>
</reference>
<gene>
    <name evidence="1" type="ORF">DBV15_07440</name>
</gene>
<evidence type="ECO:0000313" key="1">
    <source>
        <dbReference type="EMBL" id="TGZ32362.1"/>
    </source>
</evidence>
<name>A0A4S2JAF2_9HYME</name>
<sequence length="112" mass="12569">MALSVEYAKTVGESCVIEQRAYILMSTVHRICKNVDKSDAAFGFGKLVGGEFDMELNFVIQDAQNIRHMLELLDHCPPNLQHEIYHRFEASSASSVFRAGEAPRDPLSQNKV</sequence>
<comment type="caution">
    <text evidence="1">The sequence shown here is derived from an EMBL/GenBank/DDBJ whole genome shotgun (WGS) entry which is preliminary data.</text>
</comment>